<proteinExistence type="predicted"/>
<dbReference type="PANTHER" id="PTHR43214:SF17">
    <property type="entry name" value="TRANSCRIPTIONAL REGULATORY PROTEIN RCSB"/>
    <property type="match status" value="1"/>
</dbReference>
<keyword evidence="3" id="KW-0472">Membrane</keyword>
<dbReference type="SMART" id="SM00421">
    <property type="entry name" value="HTH_LUXR"/>
    <property type="match status" value="1"/>
</dbReference>
<evidence type="ECO:0000313" key="6">
    <source>
        <dbReference type="EMBL" id="SFU24581.1"/>
    </source>
</evidence>
<evidence type="ECO:0000256" key="3">
    <source>
        <dbReference type="SAM" id="Phobius"/>
    </source>
</evidence>
<feature type="domain" description="HTH luxR-type" evidence="4">
    <location>
        <begin position="147"/>
        <end position="212"/>
    </location>
</feature>
<evidence type="ECO:0000256" key="2">
    <source>
        <dbReference type="PROSITE-ProRule" id="PRU00169"/>
    </source>
</evidence>
<protein>
    <submittedName>
        <fullName evidence="6">Two component transcriptional regulator, LuxR family</fullName>
    </submittedName>
</protein>
<evidence type="ECO:0000313" key="7">
    <source>
        <dbReference type="Proteomes" id="UP000198844"/>
    </source>
</evidence>
<dbReference type="Gene3D" id="3.40.50.2300">
    <property type="match status" value="1"/>
</dbReference>
<dbReference type="PROSITE" id="PS00622">
    <property type="entry name" value="HTH_LUXR_1"/>
    <property type="match status" value="1"/>
</dbReference>
<dbReference type="AlphaFoldDB" id="A0A1I7EL36"/>
<dbReference type="Proteomes" id="UP000198844">
    <property type="component" value="Unassembled WGS sequence"/>
</dbReference>
<dbReference type="EMBL" id="FPBH01000028">
    <property type="protein sequence ID" value="SFU24581.1"/>
    <property type="molecule type" value="Genomic_DNA"/>
</dbReference>
<dbReference type="GO" id="GO:0006355">
    <property type="term" value="P:regulation of DNA-templated transcription"/>
    <property type="evidence" value="ECO:0007669"/>
    <property type="project" value="InterPro"/>
</dbReference>
<name>A0A1I7EL36_9BURK</name>
<dbReference type="SUPFAM" id="SSF52172">
    <property type="entry name" value="CheY-like"/>
    <property type="match status" value="1"/>
</dbReference>
<accession>A0A1I7EL36</accession>
<keyword evidence="3" id="KW-0812">Transmembrane</keyword>
<dbReference type="CDD" id="cd06170">
    <property type="entry name" value="LuxR_C_like"/>
    <property type="match status" value="1"/>
</dbReference>
<dbReference type="SMART" id="SM00448">
    <property type="entry name" value="REC"/>
    <property type="match status" value="1"/>
</dbReference>
<dbReference type="InterPro" id="IPR001789">
    <property type="entry name" value="Sig_transdc_resp-reg_receiver"/>
</dbReference>
<dbReference type="SUPFAM" id="SSF46894">
    <property type="entry name" value="C-terminal effector domain of the bipartite response regulators"/>
    <property type="match status" value="1"/>
</dbReference>
<feature type="modified residue" description="4-aspartylphosphate" evidence="2">
    <location>
        <position position="57"/>
    </location>
</feature>
<feature type="transmembrane region" description="Helical" evidence="3">
    <location>
        <begin position="84"/>
        <end position="109"/>
    </location>
</feature>
<dbReference type="RefSeq" id="WP_093643602.1">
    <property type="nucleotide sequence ID" value="NZ_CAJNBE010000028.1"/>
</dbReference>
<dbReference type="PRINTS" id="PR00038">
    <property type="entry name" value="HTHLUXR"/>
</dbReference>
<keyword evidence="1" id="KW-0238">DNA-binding</keyword>
<organism evidence="6 7">
    <name type="scientific">Paraburkholderia aspalathi</name>
    <dbReference type="NCBI Taxonomy" id="1324617"/>
    <lineage>
        <taxon>Bacteria</taxon>
        <taxon>Pseudomonadati</taxon>
        <taxon>Pseudomonadota</taxon>
        <taxon>Betaproteobacteria</taxon>
        <taxon>Burkholderiales</taxon>
        <taxon>Burkholderiaceae</taxon>
        <taxon>Paraburkholderia</taxon>
    </lineage>
</organism>
<sequence length="214" mass="23265">MTQRIRVIVADDHDCVRVGVMRLLQAAPHIEIIGEAPDTETLAELLDVHACDVVVSDIGMPGIHGANNAVSFLRRLLRGRPRPCVVVLTMICHVHMLSGLLHLGVAGIVDKRDTAAALIEAIEAAVGGRVYLSDQARIAMDACDAPPQPRAGVLSAREWEVFQLYVQGLAVHEIAARLQRSGKTISTQKRSAMRKLGLETENDLIDYARQIGLT</sequence>
<feature type="domain" description="Response regulatory" evidence="5">
    <location>
        <begin position="6"/>
        <end position="126"/>
    </location>
</feature>
<dbReference type="PANTHER" id="PTHR43214">
    <property type="entry name" value="TWO-COMPONENT RESPONSE REGULATOR"/>
    <property type="match status" value="1"/>
</dbReference>
<dbReference type="InterPro" id="IPR000792">
    <property type="entry name" value="Tscrpt_reg_LuxR_C"/>
</dbReference>
<keyword evidence="3" id="KW-1133">Transmembrane helix</keyword>
<dbReference type="Pfam" id="PF00196">
    <property type="entry name" value="GerE"/>
    <property type="match status" value="1"/>
</dbReference>
<dbReference type="GO" id="GO:0003677">
    <property type="term" value="F:DNA binding"/>
    <property type="evidence" value="ECO:0007669"/>
    <property type="project" value="UniProtKB-KW"/>
</dbReference>
<dbReference type="InterPro" id="IPR011006">
    <property type="entry name" value="CheY-like_superfamily"/>
</dbReference>
<gene>
    <name evidence="6" type="ORF">SAMN05192563_102812</name>
</gene>
<dbReference type="InterPro" id="IPR016032">
    <property type="entry name" value="Sig_transdc_resp-reg_C-effctor"/>
</dbReference>
<keyword evidence="2" id="KW-0597">Phosphoprotein</keyword>
<evidence type="ECO:0000259" key="5">
    <source>
        <dbReference type="PROSITE" id="PS50110"/>
    </source>
</evidence>
<dbReference type="InterPro" id="IPR039420">
    <property type="entry name" value="WalR-like"/>
</dbReference>
<dbReference type="Pfam" id="PF00072">
    <property type="entry name" value="Response_reg"/>
    <property type="match status" value="1"/>
</dbReference>
<dbReference type="PROSITE" id="PS50043">
    <property type="entry name" value="HTH_LUXR_2"/>
    <property type="match status" value="1"/>
</dbReference>
<reference evidence="6 7" key="1">
    <citation type="submission" date="2016-10" db="EMBL/GenBank/DDBJ databases">
        <authorList>
            <person name="de Groot N.N."/>
        </authorList>
    </citation>
    <scope>NUCLEOTIDE SEQUENCE [LARGE SCALE GENOMIC DNA]</scope>
    <source>
        <strain evidence="6 7">LMG 27731</strain>
    </source>
</reference>
<dbReference type="GO" id="GO:0000160">
    <property type="term" value="P:phosphorelay signal transduction system"/>
    <property type="evidence" value="ECO:0007669"/>
    <property type="project" value="InterPro"/>
</dbReference>
<dbReference type="PROSITE" id="PS50110">
    <property type="entry name" value="RESPONSE_REGULATORY"/>
    <property type="match status" value="1"/>
</dbReference>
<dbReference type="OrthoDB" id="8585266at2"/>
<evidence type="ECO:0000256" key="1">
    <source>
        <dbReference type="ARBA" id="ARBA00023125"/>
    </source>
</evidence>
<evidence type="ECO:0000259" key="4">
    <source>
        <dbReference type="PROSITE" id="PS50043"/>
    </source>
</evidence>